<reference evidence="6 7" key="2">
    <citation type="submission" date="2024-05" db="EMBL/GenBank/DDBJ databases">
        <authorList>
            <person name="Chen Y."/>
            <person name="Shah S."/>
            <person name="Dougan E. K."/>
            <person name="Thang M."/>
            <person name="Chan C."/>
        </authorList>
    </citation>
    <scope>NUCLEOTIDE SEQUENCE [LARGE SCALE GENOMIC DNA]</scope>
</reference>
<dbReference type="PROSITE" id="PS50994">
    <property type="entry name" value="INTEGRASE"/>
    <property type="match status" value="1"/>
</dbReference>
<dbReference type="PROSITE" id="PS50158">
    <property type="entry name" value="ZF_CCHC"/>
    <property type="match status" value="1"/>
</dbReference>
<feature type="region of interest" description="Disordered" evidence="2">
    <location>
        <begin position="284"/>
        <end position="312"/>
    </location>
</feature>
<feature type="compositionally biased region" description="Low complexity" evidence="2">
    <location>
        <begin position="300"/>
        <end position="311"/>
    </location>
</feature>
<comment type="caution">
    <text evidence="5">The sequence shown here is derived from an EMBL/GenBank/DDBJ whole genome shotgun (WGS) entry which is preliminary data.</text>
</comment>
<evidence type="ECO:0000313" key="6">
    <source>
        <dbReference type="EMBL" id="CAL4786360.1"/>
    </source>
</evidence>
<gene>
    <name evidence="5" type="ORF">C1SCF055_LOCUS25298</name>
</gene>
<accession>A0A9P1G3T5</accession>
<organism evidence="5">
    <name type="scientific">Cladocopium goreaui</name>
    <dbReference type="NCBI Taxonomy" id="2562237"/>
    <lineage>
        <taxon>Eukaryota</taxon>
        <taxon>Sar</taxon>
        <taxon>Alveolata</taxon>
        <taxon>Dinophyceae</taxon>
        <taxon>Suessiales</taxon>
        <taxon>Symbiodiniaceae</taxon>
        <taxon>Cladocopium</taxon>
    </lineage>
</organism>
<dbReference type="EMBL" id="CAMXCT010002575">
    <property type="protein sequence ID" value="CAI3999048.1"/>
    <property type="molecule type" value="Genomic_DNA"/>
</dbReference>
<feature type="region of interest" description="Disordered" evidence="2">
    <location>
        <begin position="1163"/>
        <end position="1188"/>
    </location>
</feature>
<feature type="region of interest" description="Disordered" evidence="2">
    <location>
        <begin position="1672"/>
        <end position="1728"/>
    </location>
</feature>
<evidence type="ECO:0000256" key="1">
    <source>
        <dbReference type="PROSITE-ProRule" id="PRU00047"/>
    </source>
</evidence>
<keyword evidence="1" id="KW-0863">Zinc-finger</keyword>
<dbReference type="InterPro" id="IPR001878">
    <property type="entry name" value="Znf_CCHC"/>
</dbReference>
<dbReference type="Proteomes" id="UP001152797">
    <property type="component" value="Unassembled WGS sequence"/>
</dbReference>
<dbReference type="GO" id="GO:0015074">
    <property type="term" value="P:DNA integration"/>
    <property type="evidence" value="ECO:0007669"/>
    <property type="project" value="InterPro"/>
</dbReference>
<dbReference type="GO" id="GO:0008270">
    <property type="term" value="F:zinc ion binding"/>
    <property type="evidence" value="ECO:0007669"/>
    <property type="project" value="UniProtKB-KW"/>
</dbReference>
<sequence>MALRVPRPDGAMDVGDAALVRLAVDEVHDPATGQVLQHHIPSGVQFLINALRQAFGQQDQDLATQALDKFFGLSRGKMSLAEYSVEFEARFDEAHDRAGLVMNDVAKFYLFFKNSGLSNKTVDDIKLQVQGDYARFQDARQLALRLSPNRSEHDGGDVFYGEAHEQDYEEEMQSYWYDGWYDDGEDWDWSYYADDGNEGDWYHEPEEIYYDEPGEWYYDDEWWPDDGVQHGVQQPSQQDEAAANPDSTSSEQPAEEYYGGKGKGKHNDGCFRCGSKWHMARDCPMNGPPKGHGKGNEGIPTTSKPSSSQTQEFYVGTPPAAEDFMSIPRPARRATSSTEESETAYKTIEKHQHDAFSFAFNYYEAVDYFMVRGEKRRGLIIDPGAASGLIGSETLRDLIESCVKPFGKEVKIETDISTPVSGIDGKSDRTLGRAVVPLLTAGKPITFTGEIIGAWRWLTLSGLAIMFTSWFENGDGLLVICPKEEPEMLRLLLTDSGHYILPTDTNTAAEVSQNDKKEVTLFCTKVANASSKKWNDVSSRVLHVFTTTCSTPVVQAEGNRMSSTLTTTPRSTTTSADTLETPEKVKKTVHWEDQCGGADNNQTYDEKITAGTSDVSHNNGILPSSSCAEDHGHHERFDNSPKPCSLTPTTILELEQKNNQIQEHDIEPKINVVDNYHSSDFPGYSGDMLPENVDHTKMTKRYKAIKEEFYTRTGHKPVTPYNFKKWMAKMKGRGVKWHFWEWFSGSGRLSLTMLLAGLSVGFPVDLRYGWNINDLSHQAMLREAQAEFQPGVLMCAPDCAPWSAASNSKDPQVRQAERDRDQPGIDFTQNSCEKQSKHGRGFVVEQPYGSAMWTDGLQLENIQDYRKKQRVDQCMHGAVDEAYNPVQKATGLGSNIKFNKTAIRCGGHKGRQHAHLCGQVGGVNRTAAAAVYPRQMCQRMRLDIMNFLHKRNLMNIKTESFYECIRCQLGRFCPKGVDHTMVPGQCRHGRYSPGTHPRQRSSASAADPISDWKKVADREALEQVDLQNHLEHELTVEDSHYLKKLLVETINNALGLFNEASNRKIDYSHWVDNPVAMALFKEIFKDIMQVKGIKVELRPFSRTTAEPTLPMSSAYLRLPVQGHVKAWTIGPVEDMREMSFSQINADIDEADWMVTLYGVEHDAVPAPSTPGSHPRALPPQPALPPRQDDAALVPLPEVQERPGDPQEAAARLPKLVASGDLAVAKRLLVGLHERLWHTPVMDFTNLLRRAGQPQEVLALASEAVAGCVVCRKFVRLPNRPQVRAGGATVFNDTIQLDLFVLDGTTYLLILDEATRFKTCSVPEGQESEQLLKSLFTSWIQMFGPPARVVLDQQASLMGHETGLSIMRCPRGTTQGHGADQHTGTGLVERHVELMKLTIQKLRAELQRQGLHPEPEELGQESAMAHNQTINYGGATPCMSVLGVLPRGFYDPESAGVMSTHGALQRDLSTFERALRIRQTALAQTQQSIIEDRVARANRHRPHQLNLDKMVAGVTEVEYYREVAGDPGWRGPALLLRIDQTAAQQFIRPYKGIYHFERTSPTAEQDLRNLMKYVEGLSDYKSYTLLAGFVVDKMAMTKMPLHGVIMGRALRTFKPPNNTIGKLITWLQGGKLFSVQEHKNSNHLRMKKVSNYSREETCIIYFYYYLPDGEAHFEPKPKNQPSGHQPVPVQPQQPHSLPQPDVEEMETDNAQKKRDTSEAGINNNPEKKKQKIAMMKKDIAFLQTYYINNTRNKIILDFPEEYQHRQRTSSHLFQINYKLSSPASSSACLRTAQIFKVDEETDNVTEENITPEMWPKVEEADRAEIRQFVEERAFKKIHRDQFTSDMVIIDARWVRKWKRYPDKSVKMKSRLCARGFLDQQKDLLTTRSTTATRLSQRLLISQAARKKQRTVESIDIAGAFLKGFSFAEIQKALKQLGVDAPHRVVIILPPLNVFRHLSELSSDFAGMDEVTATQYGLLCTKPVYGLNDAPLAWQLCLHQFIKAQGGIGSHLDDCTFLWKDKDSSLTAMATTHVDDIAMTGTTSWIDDMADNMVKRFKKVSRQKLPFDHCCGCRYERTPAGTRSINEETSTFRSILGALLWITATRLDVIADVSVLQSRVTTAEVKDIKQANSILIKIRDYADLGLHYRIMENPNGRSYAQEGLIIGLAEDKFYGTNMPNEVEFKDGYGEGTVDQHGGTLHVLHASGSKAKRISYSTSHAETLSMVGGMEASTLVMVRLAEFHHPKPQPSIKELIQVQEEGDPRLPIDFYGDCRDVFELTTGLRTLPQDKSQRLYILSLKECRLSGRMRLLTLIPTQCMPGRVNRKLFWHRHLSTAS</sequence>
<evidence type="ECO:0000313" key="5">
    <source>
        <dbReference type="EMBL" id="CAI3999048.1"/>
    </source>
</evidence>
<dbReference type="GO" id="GO:0003676">
    <property type="term" value="F:nucleic acid binding"/>
    <property type="evidence" value="ECO:0007669"/>
    <property type="project" value="InterPro"/>
</dbReference>
<feature type="region of interest" description="Disordered" evidence="2">
    <location>
        <begin position="804"/>
        <end position="836"/>
    </location>
</feature>
<keyword evidence="7" id="KW-1185">Reference proteome</keyword>
<proteinExistence type="predicted"/>
<feature type="region of interest" description="Disordered" evidence="2">
    <location>
        <begin position="220"/>
        <end position="263"/>
    </location>
</feature>
<name>A0A9P1G3T5_9DINO</name>
<feature type="domain" description="Integrase catalytic" evidence="4">
    <location>
        <begin position="1276"/>
        <end position="1453"/>
    </location>
</feature>
<reference evidence="5" key="1">
    <citation type="submission" date="2022-10" db="EMBL/GenBank/DDBJ databases">
        <authorList>
            <person name="Chen Y."/>
            <person name="Dougan E. K."/>
            <person name="Chan C."/>
            <person name="Rhodes N."/>
            <person name="Thang M."/>
        </authorList>
    </citation>
    <scope>NUCLEOTIDE SEQUENCE</scope>
</reference>
<evidence type="ECO:0000313" key="7">
    <source>
        <dbReference type="Proteomes" id="UP001152797"/>
    </source>
</evidence>
<feature type="compositionally biased region" description="Low complexity" evidence="2">
    <location>
        <begin position="1679"/>
        <end position="1699"/>
    </location>
</feature>
<evidence type="ECO:0000259" key="4">
    <source>
        <dbReference type="PROSITE" id="PS50994"/>
    </source>
</evidence>
<protein>
    <submittedName>
        <fullName evidence="6">1-alkyl-2-acetylglycerophosphocholine esterase</fullName>
    </submittedName>
</protein>
<keyword evidence="1" id="KW-0862">Zinc</keyword>
<dbReference type="Gene3D" id="4.10.60.10">
    <property type="entry name" value="Zinc finger, CCHC-type"/>
    <property type="match status" value="1"/>
</dbReference>
<feature type="domain" description="CCHC-type" evidence="3">
    <location>
        <begin position="270"/>
        <end position="284"/>
    </location>
</feature>
<feature type="compositionally biased region" description="Basic and acidic residues" evidence="2">
    <location>
        <begin position="811"/>
        <end position="823"/>
    </location>
</feature>
<dbReference type="EMBL" id="CAMXCT030002575">
    <property type="protein sequence ID" value="CAL4786360.1"/>
    <property type="molecule type" value="Genomic_DNA"/>
</dbReference>
<keyword evidence="1" id="KW-0479">Metal-binding</keyword>
<feature type="compositionally biased region" description="Low complexity" evidence="2">
    <location>
        <begin position="562"/>
        <end position="578"/>
    </location>
</feature>
<evidence type="ECO:0000256" key="2">
    <source>
        <dbReference type="SAM" id="MobiDB-lite"/>
    </source>
</evidence>
<dbReference type="SMART" id="SM00343">
    <property type="entry name" value="ZnF_C2HC"/>
    <property type="match status" value="1"/>
</dbReference>
<feature type="region of interest" description="Disordered" evidence="2">
    <location>
        <begin position="988"/>
        <end position="1008"/>
    </location>
</feature>
<dbReference type="InterPro" id="IPR001584">
    <property type="entry name" value="Integrase_cat-core"/>
</dbReference>
<dbReference type="EMBL" id="CAMXCT020002575">
    <property type="protein sequence ID" value="CAL1152423.1"/>
    <property type="molecule type" value="Genomic_DNA"/>
</dbReference>
<feature type="region of interest" description="Disordered" evidence="2">
    <location>
        <begin position="560"/>
        <end position="579"/>
    </location>
</feature>
<feature type="compositionally biased region" description="Polar residues" evidence="2">
    <location>
        <begin position="231"/>
        <end position="252"/>
    </location>
</feature>
<evidence type="ECO:0000259" key="3">
    <source>
        <dbReference type="PROSITE" id="PS50158"/>
    </source>
</evidence>